<organism evidence="2 5">
    <name type="scientific">Caldibacillus thermoamylovorans</name>
    <dbReference type="NCBI Taxonomy" id="35841"/>
    <lineage>
        <taxon>Bacteria</taxon>
        <taxon>Bacillati</taxon>
        <taxon>Bacillota</taxon>
        <taxon>Bacilli</taxon>
        <taxon>Bacillales</taxon>
        <taxon>Bacillaceae</taxon>
        <taxon>Caldibacillus</taxon>
    </lineage>
</organism>
<dbReference type="InterPro" id="IPR020945">
    <property type="entry name" value="DMSO/NO3_reduct_chaperone"/>
</dbReference>
<dbReference type="PANTHER" id="PTHR43680:SF2">
    <property type="entry name" value="NITRATE REDUCTASE MOLYBDENUM COFACTOR ASSEMBLY CHAPERONE NARJ"/>
    <property type="match status" value="1"/>
</dbReference>
<evidence type="ECO:0000313" key="3">
    <source>
        <dbReference type="EMBL" id="KIO71626.1"/>
    </source>
</evidence>
<dbReference type="Proteomes" id="UP000040576">
    <property type="component" value="Unassembled WGS sequence"/>
</dbReference>
<dbReference type="InterPro" id="IPR003765">
    <property type="entry name" value="NO3_reductase_chaperone_NarJ"/>
</dbReference>
<evidence type="ECO:0000313" key="4">
    <source>
        <dbReference type="Proteomes" id="UP000032076"/>
    </source>
</evidence>
<dbReference type="Gene3D" id="1.10.3480.10">
    <property type="entry name" value="TorD-like"/>
    <property type="match status" value="1"/>
</dbReference>
<dbReference type="EMBL" id="CCRF01000011">
    <property type="protein sequence ID" value="CEE00217.1"/>
    <property type="molecule type" value="Genomic_DNA"/>
</dbReference>
<dbReference type="OrthoDB" id="5296272at2"/>
<dbReference type="Pfam" id="PF02613">
    <property type="entry name" value="Nitrate_red_del"/>
    <property type="match status" value="1"/>
</dbReference>
<dbReference type="GO" id="GO:0051082">
    <property type="term" value="F:unfolded protein binding"/>
    <property type="evidence" value="ECO:0007669"/>
    <property type="project" value="InterPro"/>
</dbReference>
<dbReference type="GO" id="GO:0051131">
    <property type="term" value="P:chaperone-mediated protein complex assembly"/>
    <property type="evidence" value="ECO:0007669"/>
    <property type="project" value="InterPro"/>
</dbReference>
<accession>A0A090IRD1</accession>
<name>A0A090IRD1_9BACI</name>
<dbReference type="EMBL" id="JXLU01000119">
    <property type="protein sequence ID" value="KIO71626.1"/>
    <property type="molecule type" value="Genomic_DNA"/>
</dbReference>
<sequence>MHQTEIYQLISILFQYPDEELLTILPELQVEVDNFQDAKIQAPLSQFLHVLAETPEDQLIEHYIEHFDFGRTTNLYVTYFNSGEARERGIELLKLKEFYKEHGFAITDNELPDYLPLMLEFCGNVPIHVSNDLLQNHYGSILEIRNKLHENQSYYAQLLDALVALMDRNGI</sequence>
<dbReference type="RefSeq" id="WP_034767459.1">
    <property type="nucleotide sequence ID" value="NZ_CCRF01000011.1"/>
</dbReference>
<gene>
    <name evidence="3" type="ORF">B4167_3470</name>
    <name evidence="2" type="ORF">BT1A1_0356</name>
</gene>
<dbReference type="NCBIfam" id="TIGR00684">
    <property type="entry name" value="narJ"/>
    <property type="match status" value="1"/>
</dbReference>
<dbReference type="GO" id="GO:0042128">
    <property type="term" value="P:nitrate assimilation"/>
    <property type="evidence" value="ECO:0007669"/>
    <property type="project" value="UniProtKB-KW"/>
</dbReference>
<dbReference type="PANTHER" id="PTHR43680">
    <property type="entry name" value="NITRATE REDUCTASE MOLYBDENUM COFACTOR ASSEMBLY CHAPERONE"/>
    <property type="match status" value="1"/>
</dbReference>
<protein>
    <submittedName>
        <fullName evidence="3">Respiratory nitrate reductase delta chain</fullName>
        <ecNumber evidence="3">1.7.99.4</ecNumber>
    </submittedName>
</protein>
<reference evidence="2 5" key="1">
    <citation type="submission" date="2014-07" db="EMBL/GenBank/DDBJ databases">
        <authorList>
            <person name="Wibberg Daniel"/>
        </authorList>
    </citation>
    <scope>NUCLEOTIDE SEQUENCE [LARGE SCALE GENOMIC DNA]</scope>
</reference>
<dbReference type="Proteomes" id="UP000032076">
    <property type="component" value="Unassembled WGS sequence"/>
</dbReference>
<dbReference type="PATRIC" id="fig|35841.7.peg.1405"/>
<evidence type="ECO:0000313" key="5">
    <source>
        <dbReference type="Proteomes" id="UP000040576"/>
    </source>
</evidence>
<reference evidence="3 4" key="2">
    <citation type="submission" date="2015-01" db="EMBL/GenBank/DDBJ databases">
        <title>Draft Genome Sequences of Four Bacillus thermoamylovorans Strains, Isolated From Food Products.</title>
        <authorList>
            <person name="Krawcyk A.O."/>
            <person name="Berendsen E.M."/>
            <person name="Eijlander R.T."/>
            <person name="de Jong A."/>
            <person name="Wells-Bennik M."/>
            <person name="Kuipers O.P."/>
        </authorList>
    </citation>
    <scope>NUCLEOTIDE SEQUENCE [LARGE SCALE GENOMIC DNA]</scope>
    <source>
        <strain evidence="3 4">B4167</strain>
    </source>
</reference>
<evidence type="ECO:0000313" key="2">
    <source>
        <dbReference type="EMBL" id="CEE00217.1"/>
    </source>
</evidence>
<dbReference type="EC" id="1.7.99.4" evidence="3"/>
<dbReference type="GO" id="GO:0016491">
    <property type="term" value="F:oxidoreductase activity"/>
    <property type="evidence" value="ECO:0007669"/>
    <property type="project" value="UniProtKB-KW"/>
</dbReference>
<evidence type="ECO:0000256" key="1">
    <source>
        <dbReference type="ARBA" id="ARBA00023063"/>
    </source>
</evidence>
<dbReference type="AlphaFoldDB" id="A0A090IRD1"/>
<dbReference type="SUPFAM" id="SSF89155">
    <property type="entry name" value="TorD-like"/>
    <property type="match status" value="1"/>
</dbReference>
<dbReference type="GO" id="GO:0016530">
    <property type="term" value="F:metallochaperone activity"/>
    <property type="evidence" value="ECO:0007669"/>
    <property type="project" value="TreeGrafter"/>
</dbReference>
<keyword evidence="3" id="KW-0560">Oxidoreductase</keyword>
<keyword evidence="5" id="KW-1185">Reference proteome</keyword>
<dbReference type="InterPro" id="IPR036411">
    <property type="entry name" value="TorD-like_sf"/>
</dbReference>
<keyword evidence="1" id="KW-0534">Nitrate assimilation</keyword>
<proteinExistence type="predicted"/>